<evidence type="ECO:0000256" key="6">
    <source>
        <dbReference type="SAM" id="Phobius"/>
    </source>
</evidence>
<dbReference type="GeneID" id="92035551"/>
<name>A0ABR1L310_9PEZI</name>
<proteinExistence type="predicted"/>
<evidence type="ECO:0000256" key="2">
    <source>
        <dbReference type="ARBA" id="ARBA00022692"/>
    </source>
</evidence>
<feature type="region of interest" description="Disordered" evidence="5">
    <location>
        <begin position="1"/>
        <end position="35"/>
    </location>
</feature>
<dbReference type="SUPFAM" id="SSF144083">
    <property type="entry name" value="Magnesium transport protein CorA, transmembrane region"/>
    <property type="match status" value="1"/>
</dbReference>
<keyword evidence="8" id="KW-1185">Reference proteome</keyword>
<feature type="transmembrane region" description="Helical" evidence="6">
    <location>
        <begin position="415"/>
        <end position="435"/>
    </location>
</feature>
<dbReference type="EMBL" id="JBBPEH010000016">
    <property type="protein sequence ID" value="KAK7529626.1"/>
    <property type="molecule type" value="Genomic_DNA"/>
</dbReference>
<dbReference type="InterPro" id="IPR045863">
    <property type="entry name" value="CorA_TM1_TM2"/>
</dbReference>
<gene>
    <name evidence="7" type="ORF">J3D65DRAFT_663065</name>
</gene>
<keyword evidence="4 6" id="KW-0472">Membrane</keyword>
<comment type="caution">
    <text evidence="7">The sequence shown here is derived from an EMBL/GenBank/DDBJ whole genome shotgun (WGS) entry which is preliminary data.</text>
</comment>
<feature type="transmembrane region" description="Helical" evidence="6">
    <location>
        <begin position="386"/>
        <end position="403"/>
    </location>
</feature>
<sequence>MNTPDDLEKGQQPARTDEDESLSNHDLDDTVSEDVDQASGCGLDLQIPQQDSTAVYVFDFIEAQDGSFESHRTIYTPVEKFEHSVATHESQYARKEDSYQVLLLIDCGGGGFDTHPDRMPILLSYLALRGAPEPVTQFAQSLVSNDQEEEAMSINVNDGSGSRGLYLAWNRITFSPIPLAAGVDIDGFKETFKTPLRVTAPPSLNFTWARKERVCYLKLPETTVFVLSVNSSAYSYLVATLRGGIFQPARGLFVAEFLQAILCQIIPFDEGQILDTLERGLQEIDKEMIFSKVLKQMMEGWQWIMGHGRAYIHSRRHFYHQVARALEDIKYPRELIEQILEESQRNNFKLESIQRHLDSTFSALIGTMSIKESSKVIREAEHVTQLTQLAFFFIPLTFVAGVFGMNFKELTSASLWSWAVTSALLLLATYFVLYLNEVRNFIMGPHCVMLRYRLWCIRIWVLWKIAMLKIRLGMVSSTADIRVICYGMKSWTAPSADGLWAWVRI</sequence>
<organism evidence="7 8">
    <name type="scientific">Phyllosticta citribraziliensis</name>
    <dbReference type="NCBI Taxonomy" id="989973"/>
    <lineage>
        <taxon>Eukaryota</taxon>
        <taxon>Fungi</taxon>
        <taxon>Dikarya</taxon>
        <taxon>Ascomycota</taxon>
        <taxon>Pezizomycotina</taxon>
        <taxon>Dothideomycetes</taxon>
        <taxon>Dothideomycetes incertae sedis</taxon>
        <taxon>Botryosphaeriales</taxon>
        <taxon>Phyllostictaceae</taxon>
        <taxon>Phyllosticta</taxon>
    </lineage>
</organism>
<feature type="non-terminal residue" evidence="7">
    <location>
        <position position="505"/>
    </location>
</feature>
<evidence type="ECO:0000256" key="5">
    <source>
        <dbReference type="SAM" id="MobiDB-lite"/>
    </source>
</evidence>
<dbReference type="Proteomes" id="UP001360953">
    <property type="component" value="Unassembled WGS sequence"/>
</dbReference>
<accession>A0ABR1L310</accession>
<dbReference type="InterPro" id="IPR002523">
    <property type="entry name" value="MgTranspt_CorA/ZnTranspt_ZntB"/>
</dbReference>
<evidence type="ECO:0000313" key="8">
    <source>
        <dbReference type="Proteomes" id="UP001360953"/>
    </source>
</evidence>
<evidence type="ECO:0000313" key="7">
    <source>
        <dbReference type="EMBL" id="KAK7529626.1"/>
    </source>
</evidence>
<comment type="subcellular location">
    <subcellularLocation>
        <location evidence="1">Membrane</location>
        <topology evidence="1">Multi-pass membrane protein</topology>
    </subcellularLocation>
</comment>
<keyword evidence="3 6" id="KW-1133">Transmembrane helix</keyword>
<dbReference type="Gene3D" id="1.20.58.340">
    <property type="entry name" value="Magnesium transport protein CorA, transmembrane region"/>
    <property type="match status" value="1"/>
</dbReference>
<dbReference type="RefSeq" id="XP_066650076.1">
    <property type="nucleotide sequence ID" value="XM_066802645.1"/>
</dbReference>
<keyword evidence="2 6" id="KW-0812">Transmembrane</keyword>
<protein>
    <submittedName>
        <fullName evidence="7">Uncharacterized protein</fullName>
    </submittedName>
</protein>
<reference evidence="7 8" key="1">
    <citation type="submission" date="2024-04" db="EMBL/GenBank/DDBJ databases">
        <title>Phyllosticta paracitricarpa is synonymous to the EU quarantine fungus P. citricarpa based on phylogenomic analyses.</title>
        <authorList>
            <consortium name="Lawrence Berkeley National Laboratory"/>
            <person name="Van ingen-buijs V.A."/>
            <person name="Van westerhoven A.C."/>
            <person name="Haridas S."/>
            <person name="Skiadas P."/>
            <person name="Martin F."/>
            <person name="Groenewald J.Z."/>
            <person name="Crous P.W."/>
            <person name="Seidl M.F."/>
        </authorList>
    </citation>
    <scope>NUCLEOTIDE SEQUENCE [LARGE SCALE GENOMIC DNA]</scope>
    <source>
        <strain evidence="7 8">CPC 17464</strain>
    </source>
</reference>
<evidence type="ECO:0000256" key="1">
    <source>
        <dbReference type="ARBA" id="ARBA00004141"/>
    </source>
</evidence>
<evidence type="ECO:0000256" key="4">
    <source>
        <dbReference type="ARBA" id="ARBA00023136"/>
    </source>
</evidence>
<dbReference type="Pfam" id="PF01544">
    <property type="entry name" value="CorA"/>
    <property type="match status" value="1"/>
</dbReference>
<evidence type="ECO:0000256" key="3">
    <source>
        <dbReference type="ARBA" id="ARBA00022989"/>
    </source>
</evidence>